<feature type="domain" description="CRAL-TRIO" evidence="2">
    <location>
        <begin position="151"/>
        <end position="284"/>
    </location>
</feature>
<evidence type="ECO:0000256" key="1">
    <source>
        <dbReference type="SAM" id="MobiDB-lite"/>
    </source>
</evidence>
<dbReference type="PANTHER" id="PTHR45824:SF17">
    <property type="entry name" value="CRAL-TRIO DOMAIN-CONTAINING PROTEIN C23B6.04C"/>
    <property type="match status" value="1"/>
</dbReference>
<dbReference type="SMART" id="SM00516">
    <property type="entry name" value="SEC14"/>
    <property type="match status" value="2"/>
</dbReference>
<name>A0A6N2LAS6_SALVM</name>
<feature type="domain" description="CRAL-TRIO" evidence="2">
    <location>
        <begin position="411"/>
        <end position="556"/>
    </location>
</feature>
<reference evidence="3" key="1">
    <citation type="submission" date="2019-03" db="EMBL/GenBank/DDBJ databases">
        <authorList>
            <person name="Mank J."/>
            <person name="Almeida P."/>
        </authorList>
    </citation>
    <scope>NUCLEOTIDE SEQUENCE</scope>
    <source>
        <strain evidence="3">78183</strain>
    </source>
</reference>
<dbReference type="CDD" id="cd00170">
    <property type="entry name" value="SEC14"/>
    <property type="match status" value="2"/>
</dbReference>
<evidence type="ECO:0000313" key="3">
    <source>
        <dbReference type="EMBL" id="VFU37834.1"/>
    </source>
</evidence>
<dbReference type="FunFam" id="3.40.525.10:FF:000008">
    <property type="entry name" value="Phosphatidylinositol transfer protein 3"/>
    <property type="match status" value="1"/>
</dbReference>
<dbReference type="AlphaFoldDB" id="A0A6N2LAS6"/>
<organism evidence="3">
    <name type="scientific">Salix viminalis</name>
    <name type="common">Common osier</name>
    <name type="synonym">Basket willow</name>
    <dbReference type="NCBI Taxonomy" id="40686"/>
    <lineage>
        <taxon>Eukaryota</taxon>
        <taxon>Viridiplantae</taxon>
        <taxon>Streptophyta</taxon>
        <taxon>Embryophyta</taxon>
        <taxon>Tracheophyta</taxon>
        <taxon>Spermatophyta</taxon>
        <taxon>Magnoliopsida</taxon>
        <taxon>eudicotyledons</taxon>
        <taxon>Gunneridae</taxon>
        <taxon>Pentapetalae</taxon>
        <taxon>rosids</taxon>
        <taxon>fabids</taxon>
        <taxon>Malpighiales</taxon>
        <taxon>Salicaceae</taxon>
        <taxon>Saliceae</taxon>
        <taxon>Salix</taxon>
    </lineage>
</organism>
<dbReference type="InterPro" id="IPR052578">
    <property type="entry name" value="PI_Transfer_CRAL-TRIO"/>
</dbReference>
<dbReference type="InterPro" id="IPR036865">
    <property type="entry name" value="CRAL-TRIO_dom_sf"/>
</dbReference>
<dbReference type="PROSITE" id="PS50191">
    <property type="entry name" value="CRAL_TRIO"/>
    <property type="match status" value="2"/>
</dbReference>
<dbReference type="SMART" id="SM01100">
    <property type="entry name" value="CRAL_TRIO_N"/>
    <property type="match status" value="2"/>
</dbReference>
<dbReference type="InterPro" id="IPR001251">
    <property type="entry name" value="CRAL-TRIO_dom"/>
</dbReference>
<dbReference type="Gene3D" id="1.10.8.20">
    <property type="entry name" value="N-terminal domain of phosphatidylinositol transfer protein sec14p"/>
    <property type="match status" value="1"/>
</dbReference>
<dbReference type="Gene3D" id="3.40.525.10">
    <property type="entry name" value="CRAL-TRIO lipid binding domain"/>
    <property type="match status" value="2"/>
</dbReference>
<protein>
    <recommendedName>
        <fullName evidence="2">CRAL-TRIO domain-containing protein</fullName>
    </recommendedName>
</protein>
<feature type="compositionally biased region" description="Pro residues" evidence="1">
    <location>
        <begin position="597"/>
        <end position="606"/>
    </location>
</feature>
<dbReference type="Pfam" id="PF00650">
    <property type="entry name" value="CRAL_TRIO"/>
    <property type="match status" value="2"/>
</dbReference>
<proteinExistence type="predicted"/>
<gene>
    <name evidence="3" type="ORF">SVIM_LOCUS203092</name>
</gene>
<evidence type="ECO:0000259" key="2">
    <source>
        <dbReference type="PROSITE" id="PS50191"/>
    </source>
</evidence>
<feature type="region of interest" description="Disordered" evidence="1">
    <location>
        <begin position="584"/>
        <end position="606"/>
    </location>
</feature>
<dbReference type="PANTHER" id="PTHR45824">
    <property type="entry name" value="GH16843P"/>
    <property type="match status" value="1"/>
</dbReference>
<sequence length="606" mass="70014">MEAASFEQTPSSPDVFLKTTSELVQEFYEIYCQLKRGLDRASTESSFQFFCFIRPFGFPSEMKLKTQASFEIIAFEFVLLVVNMYLIRRQPQTQQENGPSEREAKVCELRAALGPLSGRSLQFCTDSCLRRYLEARSWNVNKAKKIANFHDRYGRTVLIMRPGMQTTKCTEDNVRYMVYLLENGILNLADGQEQMSWLIDFTGWSLSTNIPIKTSRDCINVLQNHYPQRLAIAFLYNPPRIFEAFWKKVKFVYPKKKESLELMQSYFDIENLPSEFGGKASLEYDHEEFSRSMVEDDVRTAKFWGSVEKSRHVADDHLAQNHQENGHAEQEAKAIELRAALGPLSDRSVKYCTDACLKRYLTARNWNVDKAKKMLEETLKWRATYKPEEIRWHEVAHEGETGKVSRADFHDRSGRTVLIMRPGMQNTTCAEDNVRHLVYLIENSILNLGEGQEQMSWLIDFTGWGLSVKVPIKTARECINILQNHYPERLAVAFLFNPPRIFEAFWKVVKFFLDPITIQKVKFVYPKKEDSFELMKSFFDVDNLPNEFGGKASLMYDHEEFSRLMAQDDVKTAKFWGLDEKPSHISNGHSGAQVAPEPTPLAVPAS</sequence>
<dbReference type="SUPFAM" id="SSF52087">
    <property type="entry name" value="CRAL/TRIO domain"/>
    <property type="match status" value="2"/>
</dbReference>
<dbReference type="InterPro" id="IPR011074">
    <property type="entry name" value="CRAL/TRIO_N_dom"/>
</dbReference>
<dbReference type="GO" id="GO:0008526">
    <property type="term" value="F:phosphatidylinositol transfer activity"/>
    <property type="evidence" value="ECO:0007669"/>
    <property type="project" value="TreeGrafter"/>
</dbReference>
<dbReference type="InterPro" id="IPR036273">
    <property type="entry name" value="CRAL/TRIO_N_dom_sf"/>
</dbReference>
<dbReference type="EMBL" id="CAADRP010001335">
    <property type="protein sequence ID" value="VFU37834.1"/>
    <property type="molecule type" value="Genomic_DNA"/>
</dbReference>
<accession>A0A6N2LAS6</accession>
<dbReference type="Pfam" id="PF03765">
    <property type="entry name" value="CRAL_TRIO_N"/>
    <property type="match status" value="1"/>
</dbReference>
<dbReference type="SUPFAM" id="SSF46938">
    <property type="entry name" value="CRAL/TRIO N-terminal domain"/>
    <property type="match status" value="2"/>
</dbReference>